<feature type="transmembrane region" description="Helical" evidence="6">
    <location>
        <begin position="58"/>
        <end position="80"/>
    </location>
</feature>
<feature type="transmembrane region" description="Helical" evidence="6">
    <location>
        <begin position="312"/>
        <end position="340"/>
    </location>
</feature>
<evidence type="ECO:0000256" key="2">
    <source>
        <dbReference type="ARBA" id="ARBA00022448"/>
    </source>
</evidence>
<evidence type="ECO:0000313" key="8">
    <source>
        <dbReference type="Proteomes" id="UP001216907"/>
    </source>
</evidence>
<proteinExistence type="predicted"/>
<feature type="transmembrane region" description="Helical" evidence="6">
    <location>
        <begin position="152"/>
        <end position="175"/>
    </location>
</feature>
<protein>
    <submittedName>
        <fullName evidence="7">Amino acid permease</fullName>
    </submittedName>
</protein>
<evidence type="ECO:0000313" key="7">
    <source>
        <dbReference type="EMBL" id="MDG3006675.1"/>
    </source>
</evidence>
<feature type="transmembrane region" description="Helical" evidence="6">
    <location>
        <begin position="385"/>
        <end position="410"/>
    </location>
</feature>
<evidence type="ECO:0000256" key="4">
    <source>
        <dbReference type="ARBA" id="ARBA00022989"/>
    </source>
</evidence>
<dbReference type="RefSeq" id="WP_277862968.1">
    <property type="nucleotide sequence ID" value="NZ_JARRAG010000002.1"/>
</dbReference>
<feature type="transmembrane region" description="Helical" evidence="6">
    <location>
        <begin position="440"/>
        <end position="459"/>
    </location>
</feature>
<feature type="transmembrane region" description="Helical" evidence="6">
    <location>
        <begin position="182"/>
        <end position="200"/>
    </location>
</feature>
<keyword evidence="5 6" id="KW-0472">Membrane</keyword>
<comment type="caution">
    <text evidence="7">The sequence shown here is derived from an EMBL/GenBank/DDBJ whole genome shotgun (WGS) entry which is preliminary data.</text>
</comment>
<feature type="transmembrane region" description="Helical" evidence="6">
    <location>
        <begin position="361"/>
        <end position="379"/>
    </location>
</feature>
<feature type="transmembrane region" description="Helical" evidence="6">
    <location>
        <begin position="101"/>
        <end position="125"/>
    </location>
</feature>
<keyword evidence="2" id="KW-0813">Transport</keyword>
<keyword evidence="8" id="KW-1185">Reference proteome</keyword>
<accession>A0ABT6FGI0</accession>
<organism evidence="7 8">
    <name type="scientific">Paludisphaera mucosa</name>
    <dbReference type="NCBI Taxonomy" id="3030827"/>
    <lineage>
        <taxon>Bacteria</taxon>
        <taxon>Pseudomonadati</taxon>
        <taxon>Planctomycetota</taxon>
        <taxon>Planctomycetia</taxon>
        <taxon>Isosphaerales</taxon>
        <taxon>Isosphaeraceae</taxon>
        <taxon>Paludisphaera</taxon>
    </lineage>
</organism>
<evidence type="ECO:0000256" key="1">
    <source>
        <dbReference type="ARBA" id="ARBA00004141"/>
    </source>
</evidence>
<dbReference type="PANTHER" id="PTHR45649:SF26">
    <property type="entry name" value="OS04G0435100 PROTEIN"/>
    <property type="match status" value="1"/>
</dbReference>
<dbReference type="PIRSF" id="PIRSF006060">
    <property type="entry name" value="AA_transporter"/>
    <property type="match status" value="1"/>
</dbReference>
<name>A0ABT6FGI0_9BACT</name>
<evidence type="ECO:0000256" key="6">
    <source>
        <dbReference type="SAM" id="Phobius"/>
    </source>
</evidence>
<sequence>MPASASDDVRDLAAFGYKQELDRSLGSFSSFAAGFSYISILTGVFQMFYLGYAAGGPAFFWTWPTVFLGQFTIALCFAELASAYPLSGGVYQWSKQIGTPLVGWLTGWVYLACSILTLAAVALALQNTMPQISAWFQWFGDGSTPVDQAKNAVLLGCTLIALTTIINAVGVRLMALINNVGVCAELGGVVLLIVLLGIHACRGPAILIETQGRGAGEPGGYFGAFLAAAVMASYVLYGFDTAGTLAEETADPRRRAPKAILRALAAAGLVGGLLIIVGLLATPDPADPALGQVSGGLPLIVKTVLGSKLGTVFLIEVVFAVAVCALAVHTGTVRLMFAMARDNSLPFAESLARVTGETRTPIAPAIVTGLLASAILLVNVNAPRIIETLCSVALVWANLAYLMVTTPLLLGRLRERFGEVDEDDDPTPTGERFSLGRWGLPVNLAATAWGVFVVLNMSWPRAEVYGEDPVGRYAALIATAGLMAVGAGYYLAVGRLRAGVLPEHAADELDFDDSPGLIVQLAPGESS</sequence>
<gene>
    <name evidence="7" type="ORF">PZE19_23145</name>
</gene>
<dbReference type="PANTHER" id="PTHR45649">
    <property type="entry name" value="AMINO-ACID PERMEASE BAT1"/>
    <property type="match status" value="1"/>
</dbReference>
<feature type="transmembrane region" description="Helical" evidence="6">
    <location>
        <begin position="220"/>
        <end position="239"/>
    </location>
</feature>
<keyword evidence="4 6" id="KW-1133">Transmembrane helix</keyword>
<dbReference type="Proteomes" id="UP001216907">
    <property type="component" value="Unassembled WGS sequence"/>
</dbReference>
<dbReference type="Gene3D" id="1.20.1740.10">
    <property type="entry name" value="Amino acid/polyamine transporter I"/>
    <property type="match status" value="1"/>
</dbReference>
<dbReference type="InterPro" id="IPR002293">
    <property type="entry name" value="AA/rel_permease1"/>
</dbReference>
<feature type="transmembrane region" description="Helical" evidence="6">
    <location>
        <begin position="260"/>
        <end position="281"/>
    </location>
</feature>
<evidence type="ECO:0000256" key="3">
    <source>
        <dbReference type="ARBA" id="ARBA00022692"/>
    </source>
</evidence>
<dbReference type="Pfam" id="PF13520">
    <property type="entry name" value="AA_permease_2"/>
    <property type="match status" value="1"/>
</dbReference>
<comment type="subcellular location">
    <subcellularLocation>
        <location evidence="1">Membrane</location>
        <topology evidence="1">Multi-pass membrane protein</topology>
    </subcellularLocation>
</comment>
<evidence type="ECO:0000256" key="5">
    <source>
        <dbReference type="ARBA" id="ARBA00023136"/>
    </source>
</evidence>
<feature type="transmembrane region" description="Helical" evidence="6">
    <location>
        <begin position="471"/>
        <end position="492"/>
    </location>
</feature>
<dbReference type="EMBL" id="JARRAG010000002">
    <property type="protein sequence ID" value="MDG3006675.1"/>
    <property type="molecule type" value="Genomic_DNA"/>
</dbReference>
<reference evidence="7 8" key="1">
    <citation type="submission" date="2023-03" db="EMBL/GenBank/DDBJ databases">
        <title>Paludisphaera mucosa sp. nov. a novel planctomycete from northern fen.</title>
        <authorList>
            <person name="Ivanova A."/>
        </authorList>
    </citation>
    <scope>NUCLEOTIDE SEQUENCE [LARGE SCALE GENOMIC DNA]</scope>
    <source>
        <strain evidence="7 8">Pla2</strain>
    </source>
</reference>
<keyword evidence="3 6" id="KW-0812">Transmembrane</keyword>
<feature type="transmembrane region" description="Helical" evidence="6">
    <location>
        <begin position="28"/>
        <end position="52"/>
    </location>
</feature>